<dbReference type="SMART" id="SM00717">
    <property type="entry name" value="SANT"/>
    <property type="match status" value="2"/>
</dbReference>
<protein>
    <submittedName>
        <fullName evidence="7">Anthocyanin regulatory C1 protein</fullName>
    </submittedName>
</protein>
<keyword evidence="2" id="KW-0677">Repeat</keyword>
<evidence type="ECO:0000256" key="4">
    <source>
        <dbReference type="ARBA" id="ARBA00023242"/>
    </source>
</evidence>
<dbReference type="Gramene" id="C.cajan_45773.t">
    <property type="protein sequence ID" value="C.cajan_45773.t"/>
    <property type="gene ID" value="C.cajan_45773"/>
</dbReference>
<dbReference type="SUPFAM" id="SSF46689">
    <property type="entry name" value="Homeodomain-like"/>
    <property type="match status" value="1"/>
</dbReference>
<evidence type="ECO:0000256" key="3">
    <source>
        <dbReference type="ARBA" id="ARBA00023125"/>
    </source>
</evidence>
<comment type="subcellular location">
    <subcellularLocation>
        <location evidence="1">Nucleus</location>
    </subcellularLocation>
</comment>
<sequence length="159" mass="18418">MDRKAYCQKERAWSSEEDEILVNYIQVHGEGNWRDISIRAGLERCGKSCKHRWLNYLKPTMHRGNISVEEKELIIRLHKLLGNRWSMIAGRLPGRSADEIENYWNTYLSNEVEEKQNNTTLPSTNMTTTSMLTIESPLAGNCMESLPAVIKPKVVRLKR</sequence>
<dbReference type="PANTHER" id="PTHR47998">
    <property type="entry name" value="TRANSCRIPTION FACTOR MYB51-LIKE ISOFORM X1"/>
    <property type="match status" value="1"/>
</dbReference>
<name>A0A151QRL7_CAJCA</name>
<evidence type="ECO:0000259" key="6">
    <source>
        <dbReference type="PROSITE" id="PS51294"/>
    </source>
</evidence>
<feature type="domain" description="Myb-like" evidence="5">
    <location>
        <begin position="9"/>
        <end position="57"/>
    </location>
</feature>
<keyword evidence="3" id="KW-0238">DNA-binding</keyword>
<dbReference type="PANTHER" id="PTHR47998:SF83">
    <property type="entry name" value="TRANSCRIPTION FACTOR TT2"/>
    <property type="match status" value="1"/>
</dbReference>
<dbReference type="InterPro" id="IPR009057">
    <property type="entry name" value="Homeodomain-like_sf"/>
</dbReference>
<dbReference type="PROSITE" id="PS51294">
    <property type="entry name" value="HTH_MYB"/>
    <property type="match status" value="2"/>
</dbReference>
<dbReference type="GO" id="GO:0006355">
    <property type="term" value="P:regulation of DNA-templated transcription"/>
    <property type="evidence" value="ECO:0007669"/>
    <property type="project" value="TreeGrafter"/>
</dbReference>
<gene>
    <name evidence="7" type="ORF">KK1_046257</name>
</gene>
<evidence type="ECO:0000256" key="1">
    <source>
        <dbReference type="ARBA" id="ARBA00004123"/>
    </source>
</evidence>
<dbReference type="PROSITE" id="PS50090">
    <property type="entry name" value="MYB_LIKE"/>
    <property type="match status" value="2"/>
</dbReference>
<dbReference type="EMBL" id="KQ485052">
    <property type="protein sequence ID" value="KYP32947.1"/>
    <property type="molecule type" value="Genomic_DNA"/>
</dbReference>
<dbReference type="FunFam" id="1.10.10.60:FF:000001">
    <property type="entry name" value="MYB-related transcription factor"/>
    <property type="match status" value="1"/>
</dbReference>
<dbReference type="GO" id="GO:0005634">
    <property type="term" value="C:nucleus"/>
    <property type="evidence" value="ECO:0007669"/>
    <property type="project" value="UniProtKB-SubCell"/>
</dbReference>
<dbReference type="OMA" id="CCEKEGA"/>
<feature type="domain" description="HTH myb-type" evidence="6">
    <location>
        <begin position="63"/>
        <end position="112"/>
    </location>
</feature>
<dbReference type="Proteomes" id="UP000075243">
    <property type="component" value="Unassembled WGS sequence"/>
</dbReference>
<dbReference type="InterPro" id="IPR015495">
    <property type="entry name" value="Myb_TF_plants"/>
</dbReference>
<evidence type="ECO:0000313" key="8">
    <source>
        <dbReference type="Proteomes" id="UP000075243"/>
    </source>
</evidence>
<dbReference type="STRING" id="3821.A0A151QRL7"/>
<dbReference type="Pfam" id="PF00249">
    <property type="entry name" value="Myb_DNA-binding"/>
    <property type="match status" value="2"/>
</dbReference>
<evidence type="ECO:0000259" key="5">
    <source>
        <dbReference type="PROSITE" id="PS50090"/>
    </source>
</evidence>
<evidence type="ECO:0000256" key="2">
    <source>
        <dbReference type="ARBA" id="ARBA00022737"/>
    </source>
</evidence>
<feature type="domain" description="HTH myb-type" evidence="6">
    <location>
        <begin position="1"/>
        <end position="61"/>
    </location>
</feature>
<dbReference type="InterPro" id="IPR017930">
    <property type="entry name" value="Myb_dom"/>
</dbReference>
<dbReference type="AlphaFoldDB" id="A0A151QRL7"/>
<feature type="domain" description="Myb-like" evidence="5">
    <location>
        <begin position="58"/>
        <end position="108"/>
    </location>
</feature>
<reference evidence="7" key="1">
    <citation type="journal article" date="2012" name="Nat. Biotechnol.">
        <title>Draft genome sequence of pigeonpea (Cajanus cajan), an orphan legume crop of resource-poor farmers.</title>
        <authorList>
            <person name="Varshney R.K."/>
            <person name="Chen W."/>
            <person name="Li Y."/>
            <person name="Bharti A.K."/>
            <person name="Saxena R.K."/>
            <person name="Schlueter J.A."/>
            <person name="Donoghue M.T."/>
            <person name="Azam S."/>
            <person name="Fan G."/>
            <person name="Whaley A.M."/>
            <person name="Farmer A.D."/>
            <person name="Sheridan J."/>
            <person name="Iwata A."/>
            <person name="Tuteja R."/>
            <person name="Penmetsa R.V."/>
            <person name="Wu W."/>
            <person name="Upadhyaya H.D."/>
            <person name="Yang S.P."/>
            <person name="Shah T."/>
            <person name="Saxena K.B."/>
            <person name="Michael T."/>
            <person name="McCombie W.R."/>
            <person name="Yang B."/>
            <person name="Zhang G."/>
            <person name="Yang H."/>
            <person name="Wang J."/>
            <person name="Spillane C."/>
            <person name="Cook D.R."/>
            <person name="May G.D."/>
            <person name="Xu X."/>
            <person name="Jackson S.A."/>
        </authorList>
    </citation>
    <scope>NUCLEOTIDE SEQUENCE [LARGE SCALE GENOMIC DNA]</scope>
</reference>
<organism evidence="7 8">
    <name type="scientific">Cajanus cajan</name>
    <name type="common">Pigeon pea</name>
    <name type="synonym">Cajanus indicus</name>
    <dbReference type="NCBI Taxonomy" id="3821"/>
    <lineage>
        <taxon>Eukaryota</taxon>
        <taxon>Viridiplantae</taxon>
        <taxon>Streptophyta</taxon>
        <taxon>Embryophyta</taxon>
        <taxon>Tracheophyta</taxon>
        <taxon>Spermatophyta</taxon>
        <taxon>Magnoliopsida</taxon>
        <taxon>eudicotyledons</taxon>
        <taxon>Gunneridae</taxon>
        <taxon>Pentapetalae</taxon>
        <taxon>rosids</taxon>
        <taxon>fabids</taxon>
        <taxon>Fabales</taxon>
        <taxon>Fabaceae</taxon>
        <taxon>Papilionoideae</taxon>
        <taxon>50 kb inversion clade</taxon>
        <taxon>NPAAA clade</taxon>
        <taxon>indigoferoid/millettioid clade</taxon>
        <taxon>Phaseoleae</taxon>
        <taxon>Cajanus</taxon>
    </lineage>
</organism>
<dbReference type="Gene3D" id="1.10.10.60">
    <property type="entry name" value="Homeodomain-like"/>
    <property type="match status" value="2"/>
</dbReference>
<dbReference type="CDD" id="cd00167">
    <property type="entry name" value="SANT"/>
    <property type="match status" value="2"/>
</dbReference>
<keyword evidence="8" id="KW-1185">Reference proteome</keyword>
<keyword evidence="4" id="KW-0539">Nucleus</keyword>
<accession>A0A151QRL7</accession>
<evidence type="ECO:0000313" key="7">
    <source>
        <dbReference type="EMBL" id="KYP32947.1"/>
    </source>
</evidence>
<proteinExistence type="predicted"/>
<dbReference type="InterPro" id="IPR001005">
    <property type="entry name" value="SANT/Myb"/>
</dbReference>
<dbReference type="GO" id="GO:0000976">
    <property type="term" value="F:transcription cis-regulatory region binding"/>
    <property type="evidence" value="ECO:0007669"/>
    <property type="project" value="TreeGrafter"/>
</dbReference>
<dbReference type="GO" id="GO:0030154">
    <property type="term" value="P:cell differentiation"/>
    <property type="evidence" value="ECO:0007669"/>
    <property type="project" value="TreeGrafter"/>
</dbReference>